<dbReference type="Proteomes" id="UP000053144">
    <property type="component" value="Chromosome 7"/>
</dbReference>
<proteinExistence type="predicted"/>
<sequence>MSNGSTEQSLNSVWSVVIDVHIEENKDNPFEGVEEDSTVEIEVDISNKETQDPKRITFWLLSMITLEKVLALVIINQLPTISCLENFFSVTAFTLSSFIFLKKTTDFSARRNMKREWKRERRKNLHRHLHLGVRFRQVRDPRSESEVNQTQCSKRSVSRTTCVSVTSGERSRSTMRPSISWCLKFGFWLGYGF</sequence>
<name>A0A0L9UW28_PHAAN</name>
<evidence type="ECO:0000313" key="1">
    <source>
        <dbReference type="EMBL" id="KOM46792.1"/>
    </source>
</evidence>
<dbReference type="Gramene" id="KOM46792">
    <property type="protein sequence ID" value="KOM46792"/>
    <property type="gene ID" value="LR48_Vigan07g049600"/>
</dbReference>
<protein>
    <submittedName>
        <fullName evidence="1">Uncharacterized protein</fullName>
    </submittedName>
</protein>
<dbReference type="EMBL" id="CM003377">
    <property type="protein sequence ID" value="KOM46792.1"/>
    <property type="molecule type" value="Genomic_DNA"/>
</dbReference>
<evidence type="ECO:0000313" key="2">
    <source>
        <dbReference type="Proteomes" id="UP000053144"/>
    </source>
</evidence>
<dbReference type="AlphaFoldDB" id="A0A0L9UW28"/>
<accession>A0A0L9UW28</accession>
<organism evidence="1 2">
    <name type="scientific">Phaseolus angularis</name>
    <name type="common">Azuki bean</name>
    <name type="synonym">Vigna angularis</name>
    <dbReference type="NCBI Taxonomy" id="3914"/>
    <lineage>
        <taxon>Eukaryota</taxon>
        <taxon>Viridiplantae</taxon>
        <taxon>Streptophyta</taxon>
        <taxon>Embryophyta</taxon>
        <taxon>Tracheophyta</taxon>
        <taxon>Spermatophyta</taxon>
        <taxon>Magnoliopsida</taxon>
        <taxon>eudicotyledons</taxon>
        <taxon>Gunneridae</taxon>
        <taxon>Pentapetalae</taxon>
        <taxon>rosids</taxon>
        <taxon>fabids</taxon>
        <taxon>Fabales</taxon>
        <taxon>Fabaceae</taxon>
        <taxon>Papilionoideae</taxon>
        <taxon>50 kb inversion clade</taxon>
        <taxon>NPAAA clade</taxon>
        <taxon>indigoferoid/millettioid clade</taxon>
        <taxon>Phaseoleae</taxon>
        <taxon>Vigna</taxon>
    </lineage>
</organism>
<gene>
    <name evidence="1" type="ORF">LR48_Vigan07g049600</name>
</gene>
<reference evidence="2" key="1">
    <citation type="journal article" date="2015" name="Proc. Natl. Acad. Sci. U.S.A.">
        <title>Genome sequencing of adzuki bean (Vigna angularis) provides insight into high starch and low fat accumulation and domestication.</title>
        <authorList>
            <person name="Yang K."/>
            <person name="Tian Z."/>
            <person name="Chen C."/>
            <person name="Luo L."/>
            <person name="Zhao B."/>
            <person name="Wang Z."/>
            <person name="Yu L."/>
            <person name="Li Y."/>
            <person name="Sun Y."/>
            <person name="Li W."/>
            <person name="Chen Y."/>
            <person name="Li Y."/>
            <person name="Zhang Y."/>
            <person name="Ai D."/>
            <person name="Zhao J."/>
            <person name="Shang C."/>
            <person name="Ma Y."/>
            <person name="Wu B."/>
            <person name="Wang M."/>
            <person name="Gao L."/>
            <person name="Sun D."/>
            <person name="Zhang P."/>
            <person name="Guo F."/>
            <person name="Wang W."/>
            <person name="Li Y."/>
            <person name="Wang J."/>
            <person name="Varshney R.K."/>
            <person name="Wang J."/>
            <person name="Ling H.Q."/>
            <person name="Wan P."/>
        </authorList>
    </citation>
    <scope>NUCLEOTIDE SEQUENCE</scope>
    <source>
        <strain evidence="2">cv. Jingnong 6</strain>
    </source>
</reference>